<dbReference type="EMBL" id="CP118710">
    <property type="protein sequence ID" value="WGK83070.1"/>
    <property type="molecule type" value="Genomic_DNA"/>
</dbReference>
<accession>A0AAX3U7K5</accession>
<feature type="transmembrane region" description="Helical" evidence="1">
    <location>
        <begin position="6"/>
        <end position="28"/>
    </location>
</feature>
<keyword evidence="1" id="KW-0812">Transmembrane</keyword>
<keyword evidence="1" id="KW-0472">Membrane</keyword>
<dbReference type="RefSeq" id="WP_301066127.1">
    <property type="nucleotide sequence ID" value="NZ_CP118710.1"/>
</dbReference>
<name>A0AAX3U7K5_9VIBR</name>
<keyword evidence="1" id="KW-1133">Transmembrane helix</keyword>
<organism evidence="2 3">
    <name type="scientific">Vibrio aestuarianus</name>
    <dbReference type="NCBI Taxonomy" id="28171"/>
    <lineage>
        <taxon>Bacteria</taxon>
        <taxon>Pseudomonadati</taxon>
        <taxon>Pseudomonadota</taxon>
        <taxon>Gammaproteobacteria</taxon>
        <taxon>Vibrionales</taxon>
        <taxon>Vibrionaceae</taxon>
        <taxon>Vibrio</taxon>
    </lineage>
</organism>
<dbReference type="Proteomes" id="UP001239257">
    <property type="component" value="Chromosome 2"/>
</dbReference>
<evidence type="ECO:0000313" key="2">
    <source>
        <dbReference type="EMBL" id="WGK83070.1"/>
    </source>
</evidence>
<sequence>MNSSDVIAVCSVFIAVLALLTTIWQAYLSRKHNMLSARPCVEIYGQLLTSSPISIKLTNEGFGPAIINKITLIRGKDKVVVGSENDLRFLLSDLYHPNPEFNFHYFVAQDNHVLGAGKELELVKFPGTDIDKLHYENVIRILTDFEIEYQCLYGKKYTVKWSKSARS</sequence>
<protein>
    <submittedName>
        <fullName evidence="2">Uncharacterized protein</fullName>
    </submittedName>
</protein>
<proteinExistence type="predicted"/>
<reference evidence="2" key="1">
    <citation type="submission" date="2022-02" db="EMBL/GenBank/DDBJ databases">
        <title>Emergence and expansion in Europe of a Vibrio aestuarianus clonal complex pathogenic for oysters.</title>
        <authorList>
            <person name="Mesnil A."/>
            <person name="Travers M.-A."/>
        </authorList>
    </citation>
    <scope>NUCLEOTIDE SEQUENCE</scope>
    <source>
        <strain evidence="2">U29</strain>
    </source>
</reference>
<gene>
    <name evidence="2" type="ORF">PYE51_17015</name>
</gene>
<evidence type="ECO:0000256" key="1">
    <source>
        <dbReference type="SAM" id="Phobius"/>
    </source>
</evidence>
<dbReference type="AlphaFoldDB" id="A0AAX3U7K5"/>
<evidence type="ECO:0000313" key="3">
    <source>
        <dbReference type="Proteomes" id="UP001239257"/>
    </source>
</evidence>